<dbReference type="AlphaFoldDB" id="A0A1X1CRG0"/>
<sequence>MQRGNAVDAPREINQPQMNRIALLLCEPERVTQTAVALIFSVGDLFNFFPAMFSFTANEYRDSA</sequence>
<protein>
    <submittedName>
        <fullName evidence="1">Uncharacterized protein</fullName>
    </submittedName>
</protein>
<accession>A0A1X1CRG0</accession>
<proteinExistence type="predicted"/>
<evidence type="ECO:0000313" key="1">
    <source>
        <dbReference type="EMBL" id="ORM66998.1"/>
    </source>
</evidence>
<gene>
    <name evidence="1" type="ORF">HA51_21735</name>
</gene>
<dbReference type="EMBL" id="MLFR01000030">
    <property type="protein sequence ID" value="ORM66998.1"/>
    <property type="molecule type" value="Genomic_DNA"/>
</dbReference>
<evidence type="ECO:0000313" key="2">
    <source>
        <dbReference type="Proteomes" id="UP000193558"/>
    </source>
</evidence>
<reference evidence="1 2" key="1">
    <citation type="journal article" date="2017" name="Antonie Van Leeuwenhoek">
        <title>Phylogenomic resolution of the bacterial genus Pantoea and its relationship with Erwinia and Tatumella.</title>
        <authorList>
            <person name="Palmer M."/>
            <person name="Steenkamp E.T."/>
            <person name="Coetzee M.P."/>
            <person name="Chan W.Y."/>
            <person name="van Zyl E."/>
            <person name="De Maayer P."/>
            <person name="Coutinho T.A."/>
            <person name="Blom J."/>
            <person name="Smits T.H."/>
            <person name="Duffy B."/>
            <person name="Venter S.N."/>
        </authorList>
    </citation>
    <scope>NUCLEOTIDE SEQUENCE [LARGE SCALE GENOMIC DNA]</scope>
    <source>
        <strain evidence="1 2">LMG 26275</strain>
    </source>
</reference>
<comment type="caution">
    <text evidence="1">The sequence shown here is derived from an EMBL/GenBank/DDBJ whole genome shotgun (WGS) entry which is preliminary data.</text>
</comment>
<organism evidence="1 2">
    <name type="scientific">Pantoea rwandensis</name>
    <dbReference type="NCBI Taxonomy" id="1076550"/>
    <lineage>
        <taxon>Bacteria</taxon>
        <taxon>Pseudomonadati</taxon>
        <taxon>Pseudomonadota</taxon>
        <taxon>Gammaproteobacteria</taxon>
        <taxon>Enterobacterales</taxon>
        <taxon>Erwiniaceae</taxon>
        <taxon>Pantoea</taxon>
    </lineage>
</organism>
<name>A0A1X1CRG0_9GAMM</name>
<dbReference type="Proteomes" id="UP000193558">
    <property type="component" value="Unassembled WGS sequence"/>
</dbReference>